<evidence type="ECO:0000256" key="2">
    <source>
        <dbReference type="ARBA" id="ARBA00022448"/>
    </source>
</evidence>
<evidence type="ECO:0000256" key="5">
    <source>
        <dbReference type="ARBA" id="ARBA00023136"/>
    </source>
</evidence>
<organism evidence="9 10">
    <name type="scientific">Candidatus Alistipes intestinigallinarum</name>
    <dbReference type="NCBI Taxonomy" id="2838440"/>
    <lineage>
        <taxon>Bacteria</taxon>
        <taxon>Pseudomonadati</taxon>
        <taxon>Bacteroidota</taxon>
        <taxon>Bacteroidia</taxon>
        <taxon>Bacteroidales</taxon>
        <taxon>Rikenellaceae</taxon>
        <taxon>Alistipes</taxon>
    </lineage>
</organism>
<evidence type="ECO:0000256" key="1">
    <source>
        <dbReference type="ARBA" id="ARBA00004571"/>
    </source>
</evidence>
<comment type="subcellular location">
    <subcellularLocation>
        <location evidence="1 7">Cell outer membrane</location>
        <topology evidence="1 7">Multi-pass membrane protein</topology>
    </subcellularLocation>
</comment>
<keyword evidence="4 7" id="KW-0812">Transmembrane</keyword>
<dbReference type="Gene3D" id="2.40.170.20">
    <property type="entry name" value="TonB-dependent receptor, beta-barrel domain"/>
    <property type="match status" value="1"/>
</dbReference>
<evidence type="ECO:0000256" key="3">
    <source>
        <dbReference type="ARBA" id="ARBA00022452"/>
    </source>
</evidence>
<dbReference type="PROSITE" id="PS52016">
    <property type="entry name" value="TONB_DEPENDENT_REC_3"/>
    <property type="match status" value="1"/>
</dbReference>
<reference evidence="9" key="1">
    <citation type="journal article" date="2021" name="PeerJ">
        <title>Extensive microbial diversity within the chicken gut microbiome revealed by metagenomics and culture.</title>
        <authorList>
            <person name="Gilroy R."/>
            <person name="Ravi A."/>
            <person name="Getino M."/>
            <person name="Pursley I."/>
            <person name="Horton D.L."/>
            <person name="Alikhan N.F."/>
            <person name="Baker D."/>
            <person name="Gharbi K."/>
            <person name="Hall N."/>
            <person name="Watson M."/>
            <person name="Adriaenssens E.M."/>
            <person name="Foster-Nyarko E."/>
            <person name="Jarju S."/>
            <person name="Secka A."/>
            <person name="Antonio M."/>
            <person name="Oren A."/>
            <person name="Chaudhuri R.R."/>
            <person name="La Ragione R."/>
            <person name="Hildebrand F."/>
            <person name="Pallen M.J."/>
        </authorList>
    </citation>
    <scope>NUCLEOTIDE SEQUENCE</scope>
    <source>
        <strain evidence="9">5134</strain>
    </source>
</reference>
<keyword evidence="5 7" id="KW-0472">Membrane</keyword>
<gene>
    <name evidence="9" type="ORF">H9828_08995</name>
</gene>
<keyword evidence="6 7" id="KW-0998">Cell outer membrane</keyword>
<dbReference type="InterPro" id="IPR036942">
    <property type="entry name" value="Beta-barrel_TonB_sf"/>
</dbReference>
<dbReference type="InterPro" id="IPR039426">
    <property type="entry name" value="TonB-dep_rcpt-like"/>
</dbReference>
<keyword evidence="3 7" id="KW-1134">Transmembrane beta strand</keyword>
<name>A0A9D1Z290_9BACT</name>
<dbReference type="EMBL" id="DXDA01000068">
    <property type="protein sequence ID" value="HIY69538.1"/>
    <property type="molecule type" value="Genomic_DNA"/>
</dbReference>
<proteinExistence type="inferred from homology"/>
<evidence type="ECO:0000313" key="10">
    <source>
        <dbReference type="Proteomes" id="UP000886844"/>
    </source>
</evidence>
<sequence>MEVAEPNSPDSSGGGYNKYDNDYLSGVFNAEFEIIKGLKIRGVLSAETRTEHRFSDHMSYYVVTDNGANWSDPSTAVLSGSTTEPADDWVGRDTYLNGQVLLDFNRTFAEKHNVTALVGWSQESNKHYSINASKDYLNDLNQPSDGTITSDSGTSLSSQDNTRSALQSYFGRVGYSYDDKYYIEFTARYDMSSKFLKVRNGGFFPAVSAGWRISEENFMGDYRNKVGDLKLRASYGINGNQQDVGLYDFMTTYGIWTDAYGFNGSSVPGLMFTMGNEALTWERSKTFNIGLDASFFRNSLNINFDYFYKRTSDILLPAIVPGVFGASIAKENRGVMDNQGWELTINYDLSHGDWKHRFSLNLADSKNEVVTYGTPNISSVDGVTAIIQEGLPLNSYYGYQVAGFFSDYNEIQTAAIPSTIDRSQLRPGDVRYVDINNDGVIDTNDRTYLGYGFPRYTYGFSYNVSWKGLDLGIMLQGVLKRTAAIRGELVEPFHSNGYGMTMYEHQLDYWTPENTDARWPRLGVSGTASTTNNWGQPGSELNMVSTAYLRVKNIQIGYTLPEKWTQKFGCKSLRIYLDAQNPLTFSKYGFFDPESSEFGSNMGKSGANSLRNYPTLRYWGGGINLTF</sequence>
<comment type="similarity">
    <text evidence="7">Belongs to the TonB-dependent receptor family.</text>
</comment>
<dbReference type="Proteomes" id="UP000886844">
    <property type="component" value="Unassembled WGS sequence"/>
</dbReference>
<comment type="caution">
    <text evidence="9">The sequence shown here is derived from an EMBL/GenBank/DDBJ whole genome shotgun (WGS) entry which is preliminary data.</text>
</comment>
<evidence type="ECO:0000313" key="9">
    <source>
        <dbReference type="EMBL" id="HIY69538.1"/>
    </source>
</evidence>
<evidence type="ECO:0000256" key="8">
    <source>
        <dbReference type="SAM" id="MobiDB-lite"/>
    </source>
</evidence>
<evidence type="ECO:0000256" key="6">
    <source>
        <dbReference type="ARBA" id="ARBA00023237"/>
    </source>
</evidence>
<evidence type="ECO:0000256" key="7">
    <source>
        <dbReference type="PROSITE-ProRule" id="PRU01360"/>
    </source>
</evidence>
<dbReference type="InterPro" id="IPR023996">
    <property type="entry name" value="TonB-dep_OMP_SusC/RagA"/>
</dbReference>
<dbReference type="AlphaFoldDB" id="A0A9D1Z290"/>
<accession>A0A9D1Z290</accession>
<protein>
    <submittedName>
        <fullName evidence="9">SusC/RagA family TonB-linked outer membrane protein</fullName>
    </submittedName>
</protein>
<dbReference type="SUPFAM" id="SSF56935">
    <property type="entry name" value="Porins"/>
    <property type="match status" value="1"/>
</dbReference>
<keyword evidence="2 7" id="KW-0813">Transport</keyword>
<evidence type="ECO:0000256" key="4">
    <source>
        <dbReference type="ARBA" id="ARBA00022692"/>
    </source>
</evidence>
<feature type="region of interest" description="Disordered" evidence="8">
    <location>
        <begin position="141"/>
        <end position="160"/>
    </location>
</feature>
<reference evidence="9" key="2">
    <citation type="submission" date="2021-04" db="EMBL/GenBank/DDBJ databases">
        <authorList>
            <person name="Gilroy R."/>
        </authorList>
    </citation>
    <scope>NUCLEOTIDE SEQUENCE</scope>
    <source>
        <strain evidence="9">5134</strain>
    </source>
</reference>
<dbReference type="NCBIfam" id="TIGR04056">
    <property type="entry name" value="OMP_RagA_SusC"/>
    <property type="match status" value="1"/>
</dbReference>
<feature type="compositionally biased region" description="Low complexity" evidence="8">
    <location>
        <begin position="144"/>
        <end position="158"/>
    </location>
</feature>
<dbReference type="GO" id="GO:0009279">
    <property type="term" value="C:cell outer membrane"/>
    <property type="evidence" value="ECO:0007669"/>
    <property type="project" value="UniProtKB-SubCell"/>
</dbReference>